<dbReference type="SUPFAM" id="SSF56784">
    <property type="entry name" value="HAD-like"/>
    <property type="match status" value="1"/>
</dbReference>
<comment type="caution">
    <text evidence="1">The sequence shown here is derived from an EMBL/GenBank/DDBJ whole genome shotgun (WGS) entry which is preliminary data.</text>
</comment>
<dbReference type="GO" id="GO:0016787">
    <property type="term" value="F:hydrolase activity"/>
    <property type="evidence" value="ECO:0007669"/>
    <property type="project" value="UniProtKB-KW"/>
</dbReference>
<dbReference type="AlphaFoldDB" id="A0A841HI36"/>
<dbReference type="Proteomes" id="UP000588068">
    <property type="component" value="Unassembled WGS sequence"/>
</dbReference>
<keyword evidence="2" id="KW-1185">Reference proteome</keyword>
<reference evidence="1 2" key="1">
    <citation type="submission" date="2020-08" db="EMBL/GenBank/DDBJ databases">
        <title>Genomic Encyclopedia of Type Strains, Phase IV (KMG-IV): sequencing the most valuable type-strain genomes for metagenomic binning, comparative biology and taxonomic classification.</title>
        <authorList>
            <person name="Goeker M."/>
        </authorList>
    </citation>
    <scope>NUCLEOTIDE SEQUENCE [LARGE SCALE GENOMIC DNA]</scope>
    <source>
        <strain evidence="1 2">DSM 26723</strain>
    </source>
</reference>
<protein>
    <submittedName>
        <fullName evidence="1">Putative HAD superfamily phosphohydrolase YqeG</fullName>
    </submittedName>
</protein>
<organism evidence="1 2">
    <name type="scientific">Povalibacter uvarum</name>
    <dbReference type="NCBI Taxonomy" id="732238"/>
    <lineage>
        <taxon>Bacteria</taxon>
        <taxon>Pseudomonadati</taxon>
        <taxon>Pseudomonadota</taxon>
        <taxon>Gammaproteobacteria</taxon>
        <taxon>Steroidobacterales</taxon>
        <taxon>Steroidobacteraceae</taxon>
        <taxon>Povalibacter</taxon>
    </lineage>
</organism>
<dbReference type="InterPro" id="IPR023214">
    <property type="entry name" value="HAD_sf"/>
</dbReference>
<name>A0A841HI36_9GAMM</name>
<gene>
    <name evidence="1" type="ORF">HNQ60_001209</name>
</gene>
<dbReference type="EMBL" id="JACHHZ010000001">
    <property type="protein sequence ID" value="MBB6092363.1"/>
    <property type="molecule type" value="Genomic_DNA"/>
</dbReference>
<evidence type="ECO:0000313" key="2">
    <source>
        <dbReference type="Proteomes" id="UP000588068"/>
    </source>
</evidence>
<keyword evidence="1" id="KW-0378">Hydrolase</keyword>
<dbReference type="InterPro" id="IPR036412">
    <property type="entry name" value="HAD-like_sf"/>
</dbReference>
<sequence length="91" mass="10251">MVVYVDVDDTLVRWVGTKRIPIPRVVGRVRQLHAEGATLYLWSTGGAEYAQSVANDLGIKDCFIGFLPKPTLIIDDQAVQDWNNCQHERPI</sequence>
<evidence type="ECO:0000313" key="1">
    <source>
        <dbReference type="EMBL" id="MBB6092363.1"/>
    </source>
</evidence>
<dbReference type="Gene3D" id="3.40.50.1000">
    <property type="entry name" value="HAD superfamily/HAD-like"/>
    <property type="match status" value="1"/>
</dbReference>
<proteinExistence type="predicted"/>
<accession>A0A841HI36</accession>